<feature type="region of interest" description="Disordered" evidence="1">
    <location>
        <begin position="1"/>
        <end position="147"/>
    </location>
</feature>
<feature type="compositionally biased region" description="Acidic residues" evidence="1">
    <location>
        <begin position="60"/>
        <end position="86"/>
    </location>
</feature>
<feature type="compositionally biased region" description="Acidic residues" evidence="1">
    <location>
        <begin position="121"/>
        <end position="136"/>
    </location>
</feature>
<evidence type="ECO:0000313" key="2">
    <source>
        <dbReference type="EMBL" id="WPA98549.1"/>
    </source>
</evidence>
<keyword evidence="3" id="KW-1185">Reference proteome</keyword>
<gene>
    <name evidence="2" type="ORF">RHO25_003161</name>
</gene>
<dbReference type="GeneID" id="90643938"/>
<dbReference type="Proteomes" id="UP001302367">
    <property type="component" value="Chromosome 2"/>
</dbReference>
<feature type="compositionally biased region" description="Basic and acidic residues" evidence="1">
    <location>
        <begin position="87"/>
        <end position="99"/>
    </location>
</feature>
<reference evidence="2 3" key="1">
    <citation type="submission" date="2023-09" db="EMBL/GenBank/DDBJ databases">
        <title>Complete-Gapless Cercospora beticola genome.</title>
        <authorList>
            <person name="Wyatt N.A."/>
            <person name="Spanner R.E."/>
            <person name="Bolton M.D."/>
        </authorList>
    </citation>
    <scope>NUCLEOTIDE SEQUENCE [LARGE SCALE GENOMIC DNA]</scope>
    <source>
        <strain evidence="2">Cb09-40</strain>
    </source>
</reference>
<organism evidence="2 3">
    <name type="scientific">Cercospora beticola</name>
    <name type="common">Sugarbeet leaf spot fungus</name>
    <dbReference type="NCBI Taxonomy" id="122368"/>
    <lineage>
        <taxon>Eukaryota</taxon>
        <taxon>Fungi</taxon>
        <taxon>Dikarya</taxon>
        <taxon>Ascomycota</taxon>
        <taxon>Pezizomycotina</taxon>
        <taxon>Dothideomycetes</taxon>
        <taxon>Dothideomycetidae</taxon>
        <taxon>Mycosphaerellales</taxon>
        <taxon>Mycosphaerellaceae</taxon>
        <taxon>Cercospora</taxon>
    </lineage>
</organism>
<accession>A0ABZ0NGF4</accession>
<sequence>MIMAERDAAGETTRKHYPDYKDSNASSTEKDFDEAIEQEEDEGAGEELSEEMNTTATDAPQEDDTESEAFESEYDTANDTDSDDQLIDPRRHARESRDSRRCRHLFNEDGSQTAEQSAAEELVDEDMDEDEEEELAAELHTAQTSRKGQPDAFLCMVANIREVLLRNIRQWQSRHNKM</sequence>
<dbReference type="RefSeq" id="XP_065458433.1">
    <property type="nucleotide sequence ID" value="XM_065602361.1"/>
</dbReference>
<dbReference type="EMBL" id="CP134185">
    <property type="protein sequence ID" value="WPA98549.1"/>
    <property type="molecule type" value="Genomic_DNA"/>
</dbReference>
<protein>
    <submittedName>
        <fullName evidence="2">Uncharacterized protein</fullName>
    </submittedName>
</protein>
<proteinExistence type="predicted"/>
<evidence type="ECO:0000313" key="3">
    <source>
        <dbReference type="Proteomes" id="UP001302367"/>
    </source>
</evidence>
<feature type="compositionally biased region" description="Basic and acidic residues" evidence="1">
    <location>
        <begin position="1"/>
        <end position="22"/>
    </location>
</feature>
<name>A0ABZ0NGF4_CERBT</name>
<evidence type="ECO:0000256" key="1">
    <source>
        <dbReference type="SAM" id="MobiDB-lite"/>
    </source>
</evidence>
<feature type="compositionally biased region" description="Acidic residues" evidence="1">
    <location>
        <begin position="31"/>
        <end position="50"/>
    </location>
</feature>